<gene>
    <name evidence="1" type="ORF">HND93_12485</name>
</gene>
<reference evidence="1 2" key="1">
    <citation type="submission" date="2020-05" db="EMBL/GenBank/DDBJ databases">
        <title>Azospirillum oleiclasticum sp. nov, a nitrogen-fixing and heavy crude oil-emulsifying bacterium isolated from the crude oil of Yumen Oilfield.</title>
        <authorList>
            <person name="Wu D."/>
            <person name="Cai M."/>
            <person name="Zhang X."/>
        </authorList>
    </citation>
    <scope>NUCLEOTIDE SEQUENCE [LARGE SCALE GENOMIC DNA]</scope>
    <source>
        <strain evidence="1 2">ROY-1-1-2</strain>
    </source>
</reference>
<comment type="caution">
    <text evidence="1">The sequence shown here is derived from an EMBL/GenBank/DDBJ whole genome shotgun (WGS) entry which is preliminary data.</text>
</comment>
<dbReference type="EMBL" id="JABFDB010000008">
    <property type="protein sequence ID" value="NYZ20531.1"/>
    <property type="molecule type" value="Genomic_DNA"/>
</dbReference>
<keyword evidence="2" id="KW-1185">Reference proteome</keyword>
<dbReference type="Proteomes" id="UP000584642">
    <property type="component" value="Unassembled WGS sequence"/>
</dbReference>
<accession>A0ABX2T884</accession>
<sequence>MSDKQKQTVSELMRQAEIARARVIEQRMVEHTGRLTEKERERLAINLGKLLQRAKEAGVAMGSVVAKSGVAPGTAKPENALGAYRIYEGGKRIAKPRLHGSVRNYHKLAMAVAELAGIPEHEAILALAQGTILFEQRVGPDAELGPAEQVCTLLTTMLREVATRHDLDGYFREVYALRVLPQWEWVGDVPQVKGWQSELHGFDFQETDAWPGVLLTAVIRSTAPARLLVDDKEMTGEVMYIEKAYLNLGWDSAASTVRPYLEFTANTALRPTGRDAWRWLDAPWTTWGYPPRTGMGAIHSQKGKVIKFEIRPGSKLNLPSGLNEPDNRALANQDPYNCSRLERLEPAVLVESFVDRRTLAVDRQFLPIAIDASSLLSPPGSTLAVIEGALLARESLGTAQQDFGNMPGFIEELDRKATMLTSTFREWRQDAKAKAREDHRRLLAKVEGRLAEMRMNAPPPDGIV</sequence>
<organism evidence="1 2">
    <name type="scientific">Azospirillum oleiclasticum</name>
    <dbReference type="NCBI Taxonomy" id="2735135"/>
    <lineage>
        <taxon>Bacteria</taxon>
        <taxon>Pseudomonadati</taxon>
        <taxon>Pseudomonadota</taxon>
        <taxon>Alphaproteobacteria</taxon>
        <taxon>Rhodospirillales</taxon>
        <taxon>Azospirillaceae</taxon>
        <taxon>Azospirillum</taxon>
    </lineage>
</organism>
<evidence type="ECO:0000313" key="1">
    <source>
        <dbReference type="EMBL" id="NYZ20531.1"/>
    </source>
</evidence>
<protein>
    <recommendedName>
        <fullName evidence="3">Phage portal protein</fullName>
    </recommendedName>
</protein>
<name>A0ABX2T884_9PROT</name>
<evidence type="ECO:0008006" key="3">
    <source>
        <dbReference type="Google" id="ProtNLM"/>
    </source>
</evidence>
<proteinExistence type="predicted"/>
<evidence type="ECO:0000313" key="2">
    <source>
        <dbReference type="Proteomes" id="UP000584642"/>
    </source>
</evidence>
<dbReference type="RefSeq" id="WP_180282307.1">
    <property type="nucleotide sequence ID" value="NZ_JABFDB010000008.1"/>
</dbReference>